<evidence type="ECO:0000256" key="1">
    <source>
        <dbReference type="SAM" id="MobiDB-lite"/>
    </source>
</evidence>
<evidence type="ECO:0000313" key="3">
    <source>
        <dbReference type="Proteomes" id="UP000237846"/>
    </source>
</evidence>
<sequence>MDKIFVPVESERELPHNSASHSNALVESPFDAVDDDTE</sequence>
<gene>
    <name evidence="2" type="ORF">CLV72_105108</name>
</gene>
<reference evidence="2 3" key="1">
    <citation type="submission" date="2018-03" db="EMBL/GenBank/DDBJ databases">
        <title>Genomic Encyclopedia of Archaeal and Bacterial Type Strains, Phase II (KMG-II): from individual species to whole genera.</title>
        <authorList>
            <person name="Goeker M."/>
        </authorList>
    </citation>
    <scope>NUCLEOTIDE SEQUENCE [LARGE SCALE GENOMIC DNA]</scope>
    <source>
        <strain evidence="2 3">DSM 45601</strain>
    </source>
</reference>
<accession>A0A2T0Q252</accession>
<keyword evidence="3" id="KW-1185">Reference proteome</keyword>
<protein>
    <submittedName>
        <fullName evidence="2">Uncharacterized protein</fullName>
    </submittedName>
</protein>
<dbReference type="NCBIfam" id="NF040714">
    <property type="entry name" value="streptamidine"/>
    <property type="match status" value="1"/>
</dbReference>
<evidence type="ECO:0000313" key="2">
    <source>
        <dbReference type="EMBL" id="PRX97758.1"/>
    </source>
</evidence>
<comment type="caution">
    <text evidence="2">The sequence shown here is derived from an EMBL/GenBank/DDBJ whole genome shotgun (WGS) entry which is preliminary data.</text>
</comment>
<dbReference type="RefSeq" id="WP_245930278.1">
    <property type="nucleotide sequence ID" value="NZ_PVZC01000005.1"/>
</dbReference>
<dbReference type="Proteomes" id="UP000237846">
    <property type="component" value="Unassembled WGS sequence"/>
</dbReference>
<dbReference type="EMBL" id="PVZC01000005">
    <property type="protein sequence ID" value="PRX97758.1"/>
    <property type="molecule type" value="Genomic_DNA"/>
</dbReference>
<feature type="compositionally biased region" description="Basic and acidic residues" evidence="1">
    <location>
        <begin position="1"/>
        <end position="15"/>
    </location>
</feature>
<name>A0A2T0Q252_9ACTN</name>
<organism evidence="2 3">
    <name type="scientific">Allonocardiopsis opalescens</name>
    <dbReference type="NCBI Taxonomy" id="1144618"/>
    <lineage>
        <taxon>Bacteria</taxon>
        <taxon>Bacillati</taxon>
        <taxon>Actinomycetota</taxon>
        <taxon>Actinomycetes</taxon>
        <taxon>Streptosporangiales</taxon>
        <taxon>Allonocardiopsis</taxon>
    </lineage>
</organism>
<feature type="region of interest" description="Disordered" evidence="1">
    <location>
        <begin position="1"/>
        <end position="38"/>
    </location>
</feature>
<proteinExistence type="predicted"/>
<dbReference type="AlphaFoldDB" id="A0A2T0Q252"/>